<comment type="caution">
    <text evidence="3">The sequence shown here is derived from an EMBL/GenBank/DDBJ whole genome shotgun (WGS) entry which is preliminary data.</text>
</comment>
<proteinExistence type="predicted"/>
<evidence type="ECO:0000313" key="6">
    <source>
        <dbReference type="Proteomes" id="UP000295685"/>
    </source>
</evidence>
<dbReference type="InterPro" id="IPR045851">
    <property type="entry name" value="AMP-bd_C_sf"/>
</dbReference>
<accession>A0A4R8SD15</accession>
<evidence type="ECO:0000313" key="5">
    <source>
        <dbReference type="Proteomes" id="UP000294844"/>
    </source>
</evidence>
<dbReference type="Proteomes" id="UP000294844">
    <property type="component" value="Unassembled WGS sequence"/>
</dbReference>
<dbReference type="SUPFAM" id="SSF56801">
    <property type="entry name" value="Acetyl-CoA synthetase-like"/>
    <property type="match status" value="1"/>
</dbReference>
<name>A0A4R8SD15_9MYCO</name>
<reference evidence="5 6" key="1">
    <citation type="journal article" date="2019" name="Sci. Rep.">
        <title>Extended insight into the Mycobacterium chelonae-abscessus complex through whole genome sequencing of Mycobacterium salmoniphilum outbreak and Mycobacterium salmoniphilum-like strains.</title>
        <authorList>
            <person name="Behra P.R.K."/>
            <person name="Das S."/>
            <person name="Pettersson B.M.F."/>
            <person name="Shirreff L."/>
            <person name="DuCote T."/>
            <person name="Jacobsson K.G."/>
            <person name="Ennis D.G."/>
            <person name="Kirsebom L.A."/>
        </authorList>
    </citation>
    <scope>NUCLEOTIDE SEQUENCE [LARGE SCALE GENOMIC DNA]</scope>
    <source>
        <strain evidence="4 5">CCUG 60883</strain>
        <strain evidence="3 6">CCUG 60885</strain>
    </source>
</reference>
<evidence type="ECO:0000259" key="2">
    <source>
        <dbReference type="Pfam" id="PF13193"/>
    </source>
</evidence>
<dbReference type="InterPro" id="IPR025110">
    <property type="entry name" value="AMP-bd_C"/>
</dbReference>
<dbReference type="Proteomes" id="UP000295685">
    <property type="component" value="Unassembled WGS sequence"/>
</dbReference>
<dbReference type="EMBL" id="PECM01000004">
    <property type="protein sequence ID" value="TEA07816.1"/>
    <property type="molecule type" value="Genomic_DNA"/>
</dbReference>
<evidence type="ECO:0000313" key="3">
    <source>
        <dbReference type="EMBL" id="TDZ93225.1"/>
    </source>
</evidence>
<sequence length="70" mass="7876">MGEQVKAIVELRQGQSGSDELANQLIEFVRARIAHYKAPRSVDFIDALPRLPTGKLAKRKLLDQYTHADT</sequence>
<keyword evidence="5" id="KW-1185">Reference proteome</keyword>
<keyword evidence="1 3" id="KW-0436">Ligase</keyword>
<dbReference type="EMBL" id="PECK01000007">
    <property type="protein sequence ID" value="TDZ93225.1"/>
    <property type="molecule type" value="Genomic_DNA"/>
</dbReference>
<dbReference type="Pfam" id="PF13193">
    <property type="entry name" value="AMP-binding_C"/>
    <property type="match status" value="1"/>
</dbReference>
<dbReference type="AlphaFoldDB" id="A0A4R8SD15"/>
<dbReference type="GO" id="GO:0003987">
    <property type="term" value="F:acetate-CoA ligase activity"/>
    <property type="evidence" value="ECO:0007669"/>
    <property type="project" value="UniProtKB-EC"/>
</dbReference>
<dbReference type="PANTHER" id="PTHR43352:SF1">
    <property type="entry name" value="ANTHRANILATE--COA LIGASE"/>
    <property type="match status" value="1"/>
</dbReference>
<gene>
    <name evidence="3" type="primary">acsA_2</name>
    <name evidence="4" type="synonym">acsA_1</name>
    <name evidence="4" type="ORF">CCUG60883_00880</name>
    <name evidence="3" type="ORF">CCUG60885_03730</name>
</gene>
<dbReference type="EC" id="6.2.1.1" evidence="3"/>
<protein>
    <submittedName>
        <fullName evidence="3">Acetyl-coenzyme A synthetase</fullName>
        <ecNumber evidence="3">6.2.1.1</ecNumber>
    </submittedName>
</protein>
<organism evidence="3 6">
    <name type="scientific">Mycobacteroides salmoniphilum</name>
    <dbReference type="NCBI Taxonomy" id="404941"/>
    <lineage>
        <taxon>Bacteria</taxon>
        <taxon>Bacillati</taxon>
        <taxon>Actinomycetota</taxon>
        <taxon>Actinomycetes</taxon>
        <taxon>Mycobacteriales</taxon>
        <taxon>Mycobacteriaceae</taxon>
        <taxon>Mycobacteroides</taxon>
    </lineage>
</organism>
<dbReference type="PANTHER" id="PTHR43352">
    <property type="entry name" value="ACETYL-COA SYNTHETASE"/>
    <property type="match status" value="1"/>
</dbReference>
<feature type="domain" description="AMP-binding enzyme C-terminal" evidence="2">
    <location>
        <begin position="2"/>
        <end position="55"/>
    </location>
</feature>
<evidence type="ECO:0000256" key="1">
    <source>
        <dbReference type="ARBA" id="ARBA00022598"/>
    </source>
</evidence>
<dbReference type="GO" id="GO:0044550">
    <property type="term" value="P:secondary metabolite biosynthetic process"/>
    <property type="evidence" value="ECO:0007669"/>
    <property type="project" value="TreeGrafter"/>
</dbReference>
<dbReference type="Gene3D" id="3.30.300.30">
    <property type="match status" value="1"/>
</dbReference>
<evidence type="ECO:0000313" key="4">
    <source>
        <dbReference type="EMBL" id="TEA07816.1"/>
    </source>
</evidence>